<dbReference type="Gene3D" id="3.40.50.1240">
    <property type="entry name" value="Phosphoglycerate mutase-like"/>
    <property type="match status" value="1"/>
</dbReference>
<accession>A0A0B9G537</accession>
<gene>
    <name evidence="1" type="ORF">RJ45_09560</name>
</gene>
<dbReference type="PANTHER" id="PTHR48100">
    <property type="entry name" value="BROAD-SPECIFICITY PHOSPHATASE YOR283W-RELATED"/>
    <property type="match status" value="1"/>
</dbReference>
<dbReference type="InterPro" id="IPR050275">
    <property type="entry name" value="PGM_Phosphatase"/>
</dbReference>
<dbReference type="GO" id="GO:0005737">
    <property type="term" value="C:cytoplasm"/>
    <property type="evidence" value="ECO:0007669"/>
    <property type="project" value="TreeGrafter"/>
</dbReference>
<protein>
    <submittedName>
        <fullName evidence="1">Alpha-ribazole phosphatase</fullName>
    </submittedName>
</protein>
<comment type="caution">
    <text evidence="1">The sequence shown here is derived from an EMBL/GenBank/DDBJ whole genome shotgun (WGS) entry which is preliminary data.</text>
</comment>
<dbReference type="AlphaFoldDB" id="A0A0B9G537"/>
<dbReference type="InterPro" id="IPR029033">
    <property type="entry name" value="His_PPase_superfam"/>
</dbReference>
<dbReference type="SUPFAM" id="SSF53254">
    <property type="entry name" value="Phosphoglycerate mutase-like"/>
    <property type="match status" value="1"/>
</dbReference>
<dbReference type="GO" id="GO:0016791">
    <property type="term" value="F:phosphatase activity"/>
    <property type="evidence" value="ECO:0007669"/>
    <property type="project" value="TreeGrafter"/>
</dbReference>
<organism evidence="1 2">
    <name type="scientific">Photobacterium gaetbulicola</name>
    <dbReference type="NCBI Taxonomy" id="1295392"/>
    <lineage>
        <taxon>Bacteria</taxon>
        <taxon>Pseudomonadati</taxon>
        <taxon>Pseudomonadota</taxon>
        <taxon>Gammaproteobacteria</taxon>
        <taxon>Vibrionales</taxon>
        <taxon>Vibrionaceae</taxon>
        <taxon>Photobacterium</taxon>
    </lineage>
</organism>
<dbReference type="EMBL" id="JWLZ01000149">
    <property type="protein sequence ID" value="KHT63843.1"/>
    <property type="molecule type" value="Genomic_DNA"/>
</dbReference>
<dbReference type="InterPro" id="IPR013078">
    <property type="entry name" value="His_Pase_superF_clade-1"/>
</dbReference>
<evidence type="ECO:0000313" key="1">
    <source>
        <dbReference type="EMBL" id="KHT63843.1"/>
    </source>
</evidence>
<evidence type="ECO:0000313" key="2">
    <source>
        <dbReference type="Proteomes" id="UP000031278"/>
    </source>
</evidence>
<dbReference type="Pfam" id="PF00300">
    <property type="entry name" value="His_Phos_1"/>
    <property type="match status" value="1"/>
</dbReference>
<dbReference type="SMART" id="SM00855">
    <property type="entry name" value="PGAM"/>
    <property type="match status" value="1"/>
</dbReference>
<reference evidence="1 2" key="1">
    <citation type="submission" date="2014-12" db="EMBL/GenBank/DDBJ databases">
        <title>Genome sequencing of Photobacterium gaetbulicola AD005a.</title>
        <authorList>
            <person name="Adrian T.G.S."/>
            <person name="Chan K.G."/>
        </authorList>
    </citation>
    <scope>NUCLEOTIDE SEQUENCE [LARGE SCALE GENOMIC DNA]</scope>
    <source>
        <strain evidence="1 2">AD005a</strain>
    </source>
</reference>
<proteinExistence type="predicted"/>
<dbReference type="Proteomes" id="UP000031278">
    <property type="component" value="Unassembled WGS sequence"/>
</dbReference>
<dbReference type="PANTHER" id="PTHR48100:SF1">
    <property type="entry name" value="HISTIDINE PHOSPHATASE FAMILY PROTEIN-RELATED"/>
    <property type="match status" value="1"/>
</dbReference>
<name>A0A0B9G537_9GAMM</name>
<dbReference type="CDD" id="cd07067">
    <property type="entry name" value="HP_PGM_like"/>
    <property type="match status" value="1"/>
</dbReference>
<sequence length="207" mass="24070">MAQCVKTRIDILRHGLPEGHGCLRGHIDFPITPVGLEQMRGAVKGLQDIELVVTSPLQRCCDFANLFAQQFTLPCQQFSHWKEMDFGEWDGQSQDTLWQQHGAVLEEYWQNPWLSTPHGGEDLKTFDMRIQRAWEHLLANFLGQKILLVTHAGVMKQLMRILLEMPESTSYLHRIDLPYAARYRVTVLTDENGMHWPQIQWPTTQQY</sequence>